<keyword evidence="2" id="KW-1185">Reference proteome</keyword>
<name>A0A1H5YUP1_9RHOB</name>
<organism evidence="1 2">
    <name type="scientific">Jhaorihella thermophila</name>
    <dbReference type="NCBI Taxonomy" id="488547"/>
    <lineage>
        <taxon>Bacteria</taxon>
        <taxon>Pseudomonadati</taxon>
        <taxon>Pseudomonadota</taxon>
        <taxon>Alphaproteobacteria</taxon>
        <taxon>Rhodobacterales</taxon>
        <taxon>Paracoccaceae</taxon>
        <taxon>Jhaorihella</taxon>
    </lineage>
</organism>
<dbReference type="AlphaFoldDB" id="A0A1H5YUP1"/>
<accession>A0A1H5YUP1</accession>
<reference evidence="1 2" key="1">
    <citation type="submission" date="2016-10" db="EMBL/GenBank/DDBJ databases">
        <authorList>
            <person name="de Groot N.N."/>
        </authorList>
    </citation>
    <scope>NUCLEOTIDE SEQUENCE [LARGE SCALE GENOMIC DNA]</scope>
    <source>
        <strain evidence="1 2">DSM 23413</strain>
    </source>
</reference>
<gene>
    <name evidence="1" type="ORF">SAMN05421751_12216</name>
</gene>
<dbReference type="RefSeq" id="WP_200822787.1">
    <property type="nucleotide sequence ID" value="NZ_FNVD01000022.1"/>
</dbReference>
<protein>
    <submittedName>
        <fullName evidence="1">Uncharacterized protein</fullName>
    </submittedName>
</protein>
<evidence type="ECO:0000313" key="1">
    <source>
        <dbReference type="EMBL" id="SEG26986.1"/>
    </source>
</evidence>
<evidence type="ECO:0000313" key="2">
    <source>
        <dbReference type="Proteomes" id="UP000236742"/>
    </source>
</evidence>
<proteinExistence type="predicted"/>
<dbReference type="EMBL" id="FNVD01000022">
    <property type="protein sequence ID" value="SEG26986.1"/>
    <property type="molecule type" value="Genomic_DNA"/>
</dbReference>
<sequence length="124" mass="14781">MPSYDVIKARQRAIRDQFPEDFGLRIHRAISWLGRAEREQDDPDAAFLFYWIAFNAAYAAERDQLGEKDAFRAYLQQLSDIDHEGRIYNAVWQRFSGPIRLFLENRHVFGPWWHFQNGLEGYEN</sequence>
<dbReference type="Proteomes" id="UP000236742">
    <property type="component" value="Unassembled WGS sequence"/>
</dbReference>